<protein>
    <submittedName>
        <fullName evidence="13">Uncharacterized protein</fullName>
    </submittedName>
</protein>
<dbReference type="InterPro" id="IPR002659">
    <property type="entry name" value="Glyco_trans_31"/>
</dbReference>
<dbReference type="GO" id="GO:0000139">
    <property type="term" value="C:Golgi membrane"/>
    <property type="evidence" value="ECO:0007669"/>
    <property type="project" value="UniProtKB-SubCell"/>
</dbReference>
<dbReference type="GO" id="GO:0006493">
    <property type="term" value="P:protein O-linked glycosylation"/>
    <property type="evidence" value="ECO:0007669"/>
    <property type="project" value="TreeGrafter"/>
</dbReference>
<evidence type="ECO:0000256" key="2">
    <source>
        <dbReference type="ARBA" id="ARBA00008661"/>
    </source>
</evidence>
<organism evidence="13 14">
    <name type="scientific">Potamilus streckersoni</name>
    <dbReference type="NCBI Taxonomy" id="2493646"/>
    <lineage>
        <taxon>Eukaryota</taxon>
        <taxon>Metazoa</taxon>
        <taxon>Spiralia</taxon>
        <taxon>Lophotrochozoa</taxon>
        <taxon>Mollusca</taxon>
        <taxon>Bivalvia</taxon>
        <taxon>Autobranchia</taxon>
        <taxon>Heteroconchia</taxon>
        <taxon>Palaeoheterodonta</taxon>
        <taxon>Unionida</taxon>
        <taxon>Unionoidea</taxon>
        <taxon>Unionidae</taxon>
        <taxon>Ambleminae</taxon>
        <taxon>Lampsilini</taxon>
        <taxon>Potamilus</taxon>
    </lineage>
</organism>
<dbReference type="Proteomes" id="UP001195483">
    <property type="component" value="Unassembled WGS sequence"/>
</dbReference>
<dbReference type="AlphaFoldDB" id="A0AAE0VVS7"/>
<evidence type="ECO:0000313" key="13">
    <source>
        <dbReference type="EMBL" id="KAK3590865.1"/>
    </source>
</evidence>
<dbReference type="FunFam" id="3.90.550.50:FF:000001">
    <property type="entry name" value="Hexosyltransferase"/>
    <property type="match status" value="1"/>
</dbReference>
<reference evidence="13" key="2">
    <citation type="journal article" date="2021" name="Genome Biol. Evol.">
        <title>Developing a high-quality reference genome for a parasitic bivalve with doubly uniparental inheritance (Bivalvia: Unionida).</title>
        <authorList>
            <person name="Smith C.H."/>
        </authorList>
    </citation>
    <scope>NUCLEOTIDE SEQUENCE</scope>
    <source>
        <strain evidence="13">CHS0354</strain>
        <tissue evidence="13">Mantle</tissue>
    </source>
</reference>
<comment type="subcellular location">
    <subcellularLocation>
        <location evidence="1">Golgi apparatus membrane</location>
        <topology evidence="1">Single-pass type II membrane protein</topology>
    </subcellularLocation>
</comment>
<evidence type="ECO:0000256" key="8">
    <source>
        <dbReference type="ARBA" id="ARBA00023034"/>
    </source>
</evidence>
<dbReference type="Pfam" id="PF01762">
    <property type="entry name" value="Galactosyl_T"/>
    <property type="match status" value="1"/>
</dbReference>
<dbReference type="Gene3D" id="3.90.550.50">
    <property type="match status" value="1"/>
</dbReference>
<evidence type="ECO:0000256" key="6">
    <source>
        <dbReference type="ARBA" id="ARBA00022968"/>
    </source>
</evidence>
<keyword evidence="9 12" id="KW-0472">Membrane</keyword>
<evidence type="ECO:0000313" key="14">
    <source>
        <dbReference type="Proteomes" id="UP001195483"/>
    </source>
</evidence>
<dbReference type="PANTHER" id="PTHR11214:SF314">
    <property type="entry name" value="HEXOSYLTRANSFERASE"/>
    <property type="match status" value="1"/>
</dbReference>
<keyword evidence="8" id="KW-0333">Golgi apparatus</keyword>
<keyword evidence="4" id="KW-0808">Transferase</keyword>
<dbReference type="PANTHER" id="PTHR11214">
    <property type="entry name" value="BETA-1,3-N-ACETYLGLUCOSAMINYLTRANSFERASE"/>
    <property type="match status" value="1"/>
</dbReference>
<reference evidence="13" key="1">
    <citation type="journal article" date="2021" name="Genome Biol. Evol.">
        <title>A High-Quality Reference Genome for a Parasitic Bivalve with Doubly Uniparental Inheritance (Bivalvia: Unionida).</title>
        <authorList>
            <person name="Smith C.H."/>
        </authorList>
    </citation>
    <scope>NUCLEOTIDE SEQUENCE</scope>
    <source>
        <strain evidence="13">CHS0354</strain>
    </source>
</reference>
<feature type="transmembrane region" description="Helical" evidence="12">
    <location>
        <begin position="12"/>
        <end position="32"/>
    </location>
</feature>
<reference evidence="13" key="3">
    <citation type="submission" date="2023-05" db="EMBL/GenBank/DDBJ databases">
        <authorList>
            <person name="Smith C.H."/>
        </authorList>
    </citation>
    <scope>NUCLEOTIDE SEQUENCE</scope>
    <source>
        <strain evidence="13">CHS0354</strain>
        <tissue evidence="13">Mantle</tissue>
    </source>
</reference>
<keyword evidence="5 12" id="KW-0812">Transmembrane</keyword>
<sequence>MKEMLKMRLPKTKVYFFLVAFSMGTLIFYISYHNVSTSANNISNRVIQLRNQKPGFTNRMLASMMKSQERVSSDQQRINKSHNIDTVASEAHHDTSSNNAVMDGLSSPKIKIIKTADSFDLRGPTGFSGTNANVQRRKYDNGLNLIESINLELQEDPMSWQKEGSRLYNAQSHEDENFISSVENSEQILTNHSEVLPSIFPSDRVEKEFLDLTMNDNSNSVMINTENSFGQDSQSWSTFGPTEVKSDVTNQRKKNSSFTKDSNFSNSRRNNSTAVNMTIHKSFNSMDIMLTSSPNPNNENTKLSLPFQSPMSKDRNLKTNRIGGKYKLGEANRYLPETNTPKYPFDNSKNLLYLNNSIKKDLEKYRNLMKNTMSIDAFKNLYNLNKNYGRDLQMNFTMRPEVCNDCFNQNYMYNLNPKDVCSGPRNVKILLLISSTPRNFEARNVIRETWGSLCHDSATYLGCVFLLGMNSGSDTEIMNALSNEHEQYQDLLMANFTDSYANLTYKTMMGLKWAVDKCHLAEFIMKTDDDMYVNTELLPMFLKDAKPTKFMGGFCWAESSPHRNKNSKWYVSYQMYNNSRFPPMCSGTGYVISRDTAKEVVQVSKNIPFFYLEDVYVALCLKQLRIIPKRLRGFNNVFVKFNPCAYRNYVITSHEINPDNLTLIWKTSRSCPMPGPNTIYEELPYS</sequence>
<accession>A0AAE0VVS7</accession>
<evidence type="ECO:0000256" key="12">
    <source>
        <dbReference type="SAM" id="Phobius"/>
    </source>
</evidence>
<evidence type="ECO:0000256" key="7">
    <source>
        <dbReference type="ARBA" id="ARBA00022989"/>
    </source>
</evidence>
<keyword evidence="7 12" id="KW-1133">Transmembrane helix</keyword>
<proteinExistence type="inferred from homology"/>
<comment type="caution">
    <text evidence="13">The sequence shown here is derived from an EMBL/GenBank/DDBJ whole genome shotgun (WGS) entry which is preliminary data.</text>
</comment>
<feature type="region of interest" description="Disordered" evidence="11">
    <location>
        <begin position="243"/>
        <end position="273"/>
    </location>
</feature>
<evidence type="ECO:0000256" key="9">
    <source>
        <dbReference type="ARBA" id="ARBA00023136"/>
    </source>
</evidence>
<keyword evidence="14" id="KW-1185">Reference proteome</keyword>
<keyword evidence="10" id="KW-0325">Glycoprotein</keyword>
<keyword evidence="6" id="KW-0735">Signal-anchor</keyword>
<keyword evidence="3" id="KW-0328">Glycosyltransferase</keyword>
<gene>
    <name evidence="13" type="ORF">CHS0354_033794</name>
</gene>
<evidence type="ECO:0000256" key="10">
    <source>
        <dbReference type="ARBA" id="ARBA00023180"/>
    </source>
</evidence>
<comment type="similarity">
    <text evidence="2">Belongs to the glycosyltransferase 31 family.</text>
</comment>
<dbReference type="EMBL" id="JAEAOA010001973">
    <property type="protein sequence ID" value="KAK3590865.1"/>
    <property type="molecule type" value="Genomic_DNA"/>
</dbReference>
<evidence type="ECO:0000256" key="5">
    <source>
        <dbReference type="ARBA" id="ARBA00022692"/>
    </source>
</evidence>
<evidence type="ECO:0000256" key="1">
    <source>
        <dbReference type="ARBA" id="ARBA00004323"/>
    </source>
</evidence>
<dbReference type="GO" id="GO:0016758">
    <property type="term" value="F:hexosyltransferase activity"/>
    <property type="evidence" value="ECO:0007669"/>
    <property type="project" value="InterPro"/>
</dbReference>
<evidence type="ECO:0000256" key="3">
    <source>
        <dbReference type="ARBA" id="ARBA00022676"/>
    </source>
</evidence>
<evidence type="ECO:0000256" key="4">
    <source>
        <dbReference type="ARBA" id="ARBA00022679"/>
    </source>
</evidence>
<feature type="compositionally biased region" description="Low complexity" evidence="11">
    <location>
        <begin position="262"/>
        <end position="272"/>
    </location>
</feature>
<name>A0AAE0VVS7_9BIVA</name>
<evidence type="ECO:0000256" key="11">
    <source>
        <dbReference type="SAM" id="MobiDB-lite"/>
    </source>
</evidence>